<reference evidence="5 6" key="1">
    <citation type="journal article" date="2023" name="Hortic Res">
        <title>Pangenome of water caltrop reveals structural variations and asymmetric subgenome divergence after allopolyploidization.</title>
        <authorList>
            <person name="Zhang X."/>
            <person name="Chen Y."/>
            <person name="Wang L."/>
            <person name="Yuan Y."/>
            <person name="Fang M."/>
            <person name="Shi L."/>
            <person name="Lu R."/>
            <person name="Comes H.P."/>
            <person name="Ma Y."/>
            <person name="Chen Y."/>
            <person name="Huang G."/>
            <person name="Zhou Y."/>
            <person name="Zheng Z."/>
            <person name="Qiu Y."/>
        </authorList>
    </citation>
    <scope>NUCLEOTIDE SEQUENCE [LARGE SCALE GENOMIC DNA]</scope>
    <source>
        <strain evidence="5">F231</strain>
    </source>
</reference>
<proteinExistence type="inferred from homology"/>
<gene>
    <name evidence="5" type="ORF">SAY86_013679</name>
</gene>
<sequence length="487" mass="54834">MSSMDRRSWLWRRKSSEKSPRKNESSGSISSQSDRCSGEQAYAAHTTQSPELTSKAVASDDEDANDRLKTLSERLSDALLNIQAKEELVKQHSVVTEEAVSGWEKAENEVFVLRNRLDSETKRNSSLENRVGHLDGALKECLRQIRQSREEQEKRINEAIKEKIHEWELVNSNLRQKLDAAVKENSILKSELDLSTKAAETACKQNLESIKRVTKLEAEIFRLKAMARKSATASSFCVESSMDSQSDGGDRFLAVESATTCSLWNEKTDESNLMISSLQIDLMDDFLEMERLAGLPDAEARSSTNEIGNIPAKITENPSRSDLNAMINRTAELEEEIEKKRMEKKELELTLRQLHGQFNESQASLKEADMKLTELETRLSAQVEGLRGEVKLLEEELKSERTGKAEEEEKCRALEEEISRMRKEAEFQQVGNSGNITQLKQAQELAVSAGKFAECQKTIASLSQKLEALATLEDSWFDSDKSTVTVS</sequence>
<dbReference type="InterPro" id="IPR008587">
    <property type="entry name" value="FPP_plant"/>
</dbReference>
<feature type="coiled-coil region" evidence="3">
    <location>
        <begin position="323"/>
        <end position="424"/>
    </location>
</feature>
<keyword evidence="2 3" id="KW-0175">Coiled coil</keyword>
<accession>A0AAN7QM19</accession>
<name>A0AAN7QM19_TRANT</name>
<evidence type="ECO:0000313" key="6">
    <source>
        <dbReference type="Proteomes" id="UP001346149"/>
    </source>
</evidence>
<feature type="compositionally biased region" description="Polar residues" evidence="4">
    <location>
        <begin position="25"/>
        <end position="35"/>
    </location>
</feature>
<dbReference type="Pfam" id="PF05911">
    <property type="entry name" value="FPP"/>
    <property type="match status" value="2"/>
</dbReference>
<keyword evidence="6" id="KW-1185">Reference proteome</keyword>
<evidence type="ECO:0000313" key="5">
    <source>
        <dbReference type="EMBL" id="KAK4771904.1"/>
    </source>
</evidence>
<comment type="similarity">
    <text evidence="1">Belongs to the FPP family.</text>
</comment>
<feature type="compositionally biased region" description="Basic and acidic residues" evidence="4">
    <location>
        <begin position="1"/>
        <end position="24"/>
    </location>
</feature>
<organism evidence="5 6">
    <name type="scientific">Trapa natans</name>
    <name type="common">Water chestnut</name>
    <dbReference type="NCBI Taxonomy" id="22666"/>
    <lineage>
        <taxon>Eukaryota</taxon>
        <taxon>Viridiplantae</taxon>
        <taxon>Streptophyta</taxon>
        <taxon>Embryophyta</taxon>
        <taxon>Tracheophyta</taxon>
        <taxon>Spermatophyta</taxon>
        <taxon>Magnoliopsida</taxon>
        <taxon>eudicotyledons</taxon>
        <taxon>Gunneridae</taxon>
        <taxon>Pentapetalae</taxon>
        <taxon>rosids</taxon>
        <taxon>malvids</taxon>
        <taxon>Myrtales</taxon>
        <taxon>Lythraceae</taxon>
        <taxon>Trapa</taxon>
    </lineage>
</organism>
<feature type="region of interest" description="Disordered" evidence="4">
    <location>
        <begin position="1"/>
        <end position="65"/>
    </location>
</feature>
<evidence type="ECO:0008006" key="7">
    <source>
        <dbReference type="Google" id="ProtNLM"/>
    </source>
</evidence>
<evidence type="ECO:0000256" key="3">
    <source>
        <dbReference type="SAM" id="Coils"/>
    </source>
</evidence>
<dbReference type="Proteomes" id="UP001346149">
    <property type="component" value="Unassembled WGS sequence"/>
</dbReference>
<protein>
    <recommendedName>
        <fullName evidence="7">Filament-like plant protein 3</fullName>
    </recommendedName>
</protein>
<evidence type="ECO:0000256" key="2">
    <source>
        <dbReference type="ARBA" id="ARBA00023054"/>
    </source>
</evidence>
<dbReference type="AlphaFoldDB" id="A0AAN7QM19"/>
<comment type="caution">
    <text evidence="5">The sequence shown here is derived from an EMBL/GenBank/DDBJ whole genome shotgun (WGS) entry which is preliminary data.</text>
</comment>
<evidence type="ECO:0000256" key="4">
    <source>
        <dbReference type="SAM" id="MobiDB-lite"/>
    </source>
</evidence>
<evidence type="ECO:0000256" key="1">
    <source>
        <dbReference type="ARBA" id="ARBA00005921"/>
    </source>
</evidence>
<dbReference type="EMBL" id="JAXQNO010000020">
    <property type="protein sequence ID" value="KAK4771904.1"/>
    <property type="molecule type" value="Genomic_DNA"/>
</dbReference>
<feature type="coiled-coil region" evidence="3">
    <location>
        <begin position="142"/>
        <end position="191"/>
    </location>
</feature>
<dbReference type="PANTHER" id="PTHR31580">
    <property type="entry name" value="FILAMENT-LIKE PLANT PROTEIN 4"/>
    <property type="match status" value="1"/>
</dbReference>
<dbReference type="PANTHER" id="PTHR31580:SF49">
    <property type="entry name" value="FILAMENT-LIKE PLANT PROTEIN 3"/>
    <property type="match status" value="1"/>
</dbReference>